<keyword evidence="12 16" id="KW-0472">Membrane</keyword>
<evidence type="ECO:0000256" key="3">
    <source>
        <dbReference type="ARBA" id="ARBA00004771"/>
    </source>
</evidence>
<evidence type="ECO:0000313" key="19">
    <source>
        <dbReference type="Proteomes" id="UP000011080"/>
    </source>
</evidence>
<evidence type="ECO:0000256" key="8">
    <source>
        <dbReference type="ARBA" id="ARBA00022692"/>
    </source>
</evidence>
<comment type="similarity">
    <text evidence="5">Belongs to the 1-acyl-sn-glycerol-3-phosphate acyltransferase family.</text>
</comment>
<comment type="pathway">
    <text evidence="3">Glycerolipid metabolism; triacylglycerol biosynthesis.</text>
</comment>
<dbReference type="InterPro" id="IPR045252">
    <property type="entry name" value="LPCAT1-like"/>
</dbReference>
<feature type="transmembrane region" description="Helical" evidence="16">
    <location>
        <begin position="6"/>
        <end position="36"/>
    </location>
</feature>
<feature type="domain" description="Phospholipid/glycerol acyltransferase" evidence="17">
    <location>
        <begin position="27"/>
        <end position="139"/>
    </location>
</feature>
<dbReference type="SMART" id="SM00563">
    <property type="entry name" value="PlsC"/>
    <property type="match status" value="1"/>
</dbReference>
<dbReference type="GO" id="GO:0004366">
    <property type="term" value="F:glycerol-3-phosphate O-acyltransferase activity"/>
    <property type="evidence" value="ECO:0007669"/>
    <property type="project" value="TreeGrafter"/>
</dbReference>
<evidence type="ECO:0000256" key="15">
    <source>
        <dbReference type="ARBA" id="ARBA00023315"/>
    </source>
</evidence>
<keyword evidence="6" id="KW-0444">Lipid biosynthesis</keyword>
<keyword evidence="7" id="KW-0808">Transferase</keyword>
<evidence type="ECO:0000259" key="17">
    <source>
        <dbReference type="SMART" id="SM00563"/>
    </source>
</evidence>
<dbReference type="GO" id="GO:0019432">
    <property type="term" value="P:triglyceride biosynthetic process"/>
    <property type="evidence" value="ECO:0007669"/>
    <property type="project" value="TreeGrafter"/>
</dbReference>
<evidence type="ECO:0000256" key="12">
    <source>
        <dbReference type="ARBA" id="ARBA00023136"/>
    </source>
</evidence>
<reference evidence="18 19" key="1">
    <citation type="journal article" date="2012" name="Nat. Genet.">
        <title>The yak genome and adaptation to life at high altitude.</title>
        <authorList>
            <person name="Qiu Q."/>
            <person name="Zhang G."/>
            <person name="Ma T."/>
            <person name="Qian W."/>
            <person name="Wang J."/>
            <person name="Ye Z."/>
            <person name="Cao C."/>
            <person name="Hu Q."/>
            <person name="Kim J."/>
            <person name="Larkin D.M."/>
            <person name="Auvil L."/>
            <person name="Capitanu B."/>
            <person name="Ma J."/>
            <person name="Lewin H.A."/>
            <person name="Qian X."/>
            <person name="Lang Y."/>
            <person name="Zhou R."/>
            <person name="Wang L."/>
            <person name="Wang K."/>
            <person name="Xia J."/>
            <person name="Liao S."/>
            <person name="Pan S."/>
            <person name="Lu X."/>
            <person name="Hou H."/>
            <person name="Wang Y."/>
            <person name="Zang X."/>
            <person name="Yin Y."/>
            <person name="Ma H."/>
            <person name="Zhang J."/>
            <person name="Wang Z."/>
            <person name="Zhang Y."/>
            <person name="Zhang D."/>
            <person name="Yonezawa T."/>
            <person name="Hasegawa M."/>
            <person name="Zhong Y."/>
            <person name="Liu W."/>
            <person name="Zhang Y."/>
            <person name="Huang Z."/>
            <person name="Zhang S."/>
            <person name="Long R."/>
            <person name="Yang H."/>
            <person name="Wang J."/>
            <person name="Lenstra J.A."/>
            <person name="Cooper D.N."/>
            <person name="Wu Y."/>
            <person name="Wang J."/>
            <person name="Shi P."/>
            <person name="Wang J."/>
            <person name="Liu J."/>
        </authorList>
    </citation>
    <scope>NUCLEOTIDE SEQUENCE [LARGE SCALE GENOMIC DNA]</scope>
    <source>
        <strain evidence="19">yakQH1</strain>
    </source>
</reference>
<evidence type="ECO:0000256" key="13">
    <source>
        <dbReference type="ARBA" id="ARBA00023209"/>
    </source>
</evidence>
<gene>
    <name evidence="18" type="ORF">M91_20617</name>
</gene>
<dbReference type="GO" id="GO:0005789">
    <property type="term" value="C:endoplasmic reticulum membrane"/>
    <property type="evidence" value="ECO:0007669"/>
    <property type="project" value="UniProtKB-SubCell"/>
</dbReference>
<accession>L8I8M9</accession>
<dbReference type="PANTHER" id="PTHR23063">
    <property type="entry name" value="PHOSPHOLIPID ACYLTRANSFERASE"/>
    <property type="match status" value="1"/>
</dbReference>
<evidence type="ECO:0000256" key="7">
    <source>
        <dbReference type="ARBA" id="ARBA00022679"/>
    </source>
</evidence>
<comment type="subcellular location">
    <subcellularLocation>
        <location evidence="1">Endoplasmic reticulum membrane</location>
        <topology evidence="1">Multi-pass membrane protein</topology>
    </subcellularLocation>
</comment>
<dbReference type="EMBL" id="JH881859">
    <property type="protein sequence ID" value="ELR51909.1"/>
    <property type="molecule type" value="Genomic_DNA"/>
</dbReference>
<dbReference type="InterPro" id="IPR002123">
    <property type="entry name" value="Plipid/glycerol_acylTrfase"/>
</dbReference>
<protein>
    <recommendedName>
        <fullName evidence="17">Phospholipid/glycerol acyltransferase domain-containing protein</fullName>
    </recommendedName>
</protein>
<evidence type="ECO:0000256" key="16">
    <source>
        <dbReference type="SAM" id="Phobius"/>
    </source>
</evidence>
<evidence type="ECO:0000256" key="5">
    <source>
        <dbReference type="ARBA" id="ARBA00008655"/>
    </source>
</evidence>
<name>L8I8M9_9CETA</name>
<evidence type="ECO:0000256" key="10">
    <source>
        <dbReference type="ARBA" id="ARBA00022989"/>
    </source>
</evidence>
<keyword evidence="8 16" id="KW-0812">Transmembrane</keyword>
<keyword evidence="11" id="KW-0443">Lipid metabolism</keyword>
<keyword evidence="15" id="KW-0012">Acyltransferase</keyword>
<keyword evidence="14" id="KW-1208">Phospholipid metabolism</keyword>
<evidence type="ECO:0000256" key="14">
    <source>
        <dbReference type="ARBA" id="ARBA00023264"/>
    </source>
</evidence>
<organism evidence="18 19">
    <name type="scientific">Bos mutus</name>
    <name type="common">wild yak</name>
    <dbReference type="NCBI Taxonomy" id="72004"/>
    <lineage>
        <taxon>Eukaryota</taxon>
        <taxon>Metazoa</taxon>
        <taxon>Chordata</taxon>
        <taxon>Craniata</taxon>
        <taxon>Vertebrata</taxon>
        <taxon>Euteleostomi</taxon>
        <taxon>Mammalia</taxon>
        <taxon>Eutheria</taxon>
        <taxon>Laurasiatheria</taxon>
        <taxon>Artiodactyla</taxon>
        <taxon>Ruminantia</taxon>
        <taxon>Pecora</taxon>
        <taxon>Bovidae</taxon>
        <taxon>Bovinae</taxon>
        <taxon>Bos</taxon>
    </lineage>
</organism>
<evidence type="ECO:0000256" key="6">
    <source>
        <dbReference type="ARBA" id="ARBA00022516"/>
    </source>
</evidence>
<sequence length="195" mass="22304">MVWVLGVIVCYCVLLPLRLTLAVIGIGLFVIGTTLVGQLPRNRLKNFLSEVVGQVHGGLMGIIQRSMVKACPHIWFERSEMKDRHLVIRRLKEHIALKEELPILIFPEGTCNNNTSVMMFKKGSFEIGGTIHPVAIKYNPRFGDAFWNSSKYNIVSYLLRVMTSWAIVCDVWYMPPMTREQREVGYFTRCQPVSD</sequence>
<proteinExistence type="inferred from homology"/>
<dbReference type="CDD" id="cd07991">
    <property type="entry name" value="LPLAT_LPCAT1-like"/>
    <property type="match status" value="1"/>
</dbReference>
<evidence type="ECO:0000256" key="4">
    <source>
        <dbReference type="ARBA" id="ARBA00005189"/>
    </source>
</evidence>
<evidence type="ECO:0000313" key="18">
    <source>
        <dbReference type="EMBL" id="ELR51909.1"/>
    </source>
</evidence>
<keyword evidence="9" id="KW-0256">Endoplasmic reticulum</keyword>
<comment type="pathway">
    <text evidence="4">Lipid metabolism.</text>
</comment>
<evidence type="ECO:0000256" key="2">
    <source>
        <dbReference type="ARBA" id="ARBA00004765"/>
    </source>
</evidence>
<evidence type="ECO:0000256" key="9">
    <source>
        <dbReference type="ARBA" id="ARBA00022824"/>
    </source>
</evidence>
<comment type="pathway">
    <text evidence="2">Phospholipid metabolism; CDP-diacylglycerol biosynthesis; CDP-diacylglycerol from sn-glycerol 3-phosphate: step 1/3.</text>
</comment>
<keyword evidence="10 16" id="KW-1133">Transmembrane helix</keyword>
<evidence type="ECO:0000256" key="1">
    <source>
        <dbReference type="ARBA" id="ARBA00004477"/>
    </source>
</evidence>
<evidence type="ECO:0000256" key="11">
    <source>
        <dbReference type="ARBA" id="ARBA00023098"/>
    </source>
</evidence>
<dbReference type="AlphaFoldDB" id="L8I8M9"/>
<dbReference type="Pfam" id="PF01553">
    <property type="entry name" value="Acyltransferase"/>
    <property type="match status" value="1"/>
</dbReference>
<dbReference type="PANTHER" id="PTHR23063:SF10">
    <property type="entry name" value="GLYCEROL-3-PHOSPHATE ACYLTRANSFERASE 3"/>
    <property type="match status" value="1"/>
</dbReference>
<dbReference type="GO" id="GO:0008654">
    <property type="term" value="P:phospholipid biosynthetic process"/>
    <property type="evidence" value="ECO:0007669"/>
    <property type="project" value="UniProtKB-KW"/>
</dbReference>
<keyword evidence="13" id="KW-0594">Phospholipid biosynthesis</keyword>
<dbReference type="SUPFAM" id="SSF69593">
    <property type="entry name" value="Glycerol-3-phosphate (1)-acyltransferase"/>
    <property type="match status" value="1"/>
</dbReference>
<dbReference type="Proteomes" id="UP000011080">
    <property type="component" value="Unassembled WGS sequence"/>
</dbReference>